<dbReference type="InterPro" id="IPR011989">
    <property type="entry name" value="ARM-like"/>
</dbReference>
<reference evidence="2 3" key="1">
    <citation type="submission" date="2020-08" db="EMBL/GenBank/DDBJ databases">
        <title>Sequencing the genomes of 1000 actinobacteria strains.</title>
        <authorList>
            <person name="Klenk H.-P."/>
        </authorList>
    </citation>
    <scope>NUCLEOTIDE SEQUENCE [LARGE SCALE GENOMIC DNA]</scope>
    <source>
        <strain evidence="2 3">DSM 105369</strain>
    </source>
</reference>
<dbReference type="EMBL" id="JACHVQ010000005">
    <property type="protein sequence ID" value="MBB2894407.1"/>
    <property type="molecule type" value="Genomic_DNA"/>
</dbReference>
<gene>
    <name evidence="2" type="ORF">FHU39_004449</name>
</gene>
<dbReference type="Gene3D" id="1.25.10.10">
    <property type="entry name" value="Leucine-rich Repeat Variant"/>
    <property type="match status" value="1"/>
</dbReference>
<evidence type="ECO:0000313" key="2">
    <source>
        <dbReference type="EMBL" id="MBB2894407.1"/>
    </source>
</evidence>
<name>A0A839NB18_9MICO</name>
<dbReference type="SUPFAM" id="SSF48371">
    <property type="entry name" value="ARM repeat"/>
    <property type="match status" value="1"/>
</dbReference>
<comment type="caution">
    <text evidence="2">The sequence shown here is derived from an EMBL/GenBank/DDBJ whole genome shotgun (WGS) entry which is preliminary data.</text>
</comment>
<evidence type="ECO:0000313" key="3">
    <source>
        <dbReference type="Proteomes" id="UP000559182"/>
    </source>
</evidence>
<feature type="compositionally biased region" description="Basic and acidic residues" evidence="1">
    <location>
        <begin position="17"/>
        <end position="30"/>
    </location>
</feature>
<dbReference type="RefSeq" id="WP_183322854.1">
    <property type="nucleotide sequence ID" value="NZ_JACHVQ010000005.1"/>
</dbReference>
<sequence>MSCVTFLNAAQRAALRESGEERLTPEEIRAQHPSPPATESKLRRLRALARNTDPSIRQSAALNQHCPVDVLELLARDSDPTVRQCVARQPLASQRLLRELAKDPVADVRGWVAANPAVTPELLADLAEDEDTTVRGVVRWARNWDADPATPPRTDRAAGPR</sequence>
<keyword evidence="3" id="KW-1185">Reference proteome</keyword>
<feature type="region of interest" description="Disordered" evidence="1">
    <location>
        <begin position="17"/>
        <end position="40"/>
    </location>
</feature>
<proteinExistence type="predicted"/>
<dbReference type="Proteomes" id="UP000559182">
    <property type="component" value="Unassembled WGS sequence"/>
</dbReference>
<protein>
    <recommendedName>
        <fullName evidence="4">HEAT repeat domain-containing protein</fullName>
    </recommendedName>
</protein>
<evidence type="ECO:0008006" key="4">
    <source>
        <dbReference type="Google" id="ProtNLM"/>
    </source>
</evidence>
<dbReference type="AlphaFoldDB" id="A0A839NB18"/>
<accession>A0A839NB18</accession>
<dbReference type="InterPro" id="IPR016024">
    <property type="entry name" value="ARM-type_fold"/>
</dbReference>
<organism evidence="2 3">
    <name type="scientific">Flexivirga oryzae</name>
    <dbReference type="NCBI Taxonomy" id="1794944"/>
    <lineage>
        <taxon>Bacteria</taxon>
        <taxon>Bacillati</taxon>
        <taxon>Actinomycetota</taxon>
        <taxon>Actinomycetes</taxon>
        <taxon>Micrococcales</taxon>
        <taxon>Dermacoccaceae</taxon>
        <taxon>Flexivirga</taxon>
    </lineage>
</organism>
<evidence type="ECO:0000256" key="1">
    <source>
        <dbReference type="SAM" id="MobiDB-lite"/>
    </source>
</evidence>